<name>A0ABD2WDH6_9HYME</name>
<feature type="region of interest" description="Disordered" evidence="1">
    <location>
        <begin position="135"/>
        <end position="172"/>
    </location>
</feature>
<evidence type="ECO:0000313" key="3">
    <source>
        <dbReference type="Proteomes" id="UP001627154"/>
    </source>
</evidence>
<accession>A0ABD2WDH6</accession>
<dbReference type="Proteomes" id="UP001627154">
    <property type="component" value="Unassembled WGS sequence"/>
</dbReference>
<comment type="caution">
    <text evidence="2">The sequence shown here is derived from an EMBL/GenBank/DDBJ whole genome shotgun (WGS) entry which is preliminary data.</text>
</comment>
<feature type="compositionally biased region" description="Basic and acidic residues" evidence="1">
    <location>
        <begin position="27"/>
        <end position="37"/>
    </location>
</feature>
<proteinExistence type="predicted"/>
<evidence type="ECO:0000256" key="1">
    <source>
        <dbReference type="SAM" id="MobiDB-lite"/>
    </source>
</evidence>
<feature type="compositionally biased region" description="Pro residues" evidence="1">
    <location>
        <begin position="142"/>
        <end position="155"/>
    </location>
</feature>
<dbReference type="AlphaFoldDB" id="A0ABD2WDH6"/>
<sequence length="279" mass="30988">MTAVSPATRDVAIAEAGVGVKNRPRARHEATSRHDQSRNNSPRLSSSAPSNRRRYIDTRYTRDAGNLSQRCSVTGNFRSLEQRRLIARHGAVASAGEKSVVAPPVHEKSRDNRALTVCVCVMCCAVRIVIVQQQQRRGSSLSPPPPPPPPPPSPRSVPLQSTTARRRHQQQRRLCAHTAALRLYYTRHSRSSSNGRASNNGSQQPQQLAREKYSCLRINCVKELRKFTREWVPVKSTQSSIYPPVSLGRADNRRGSGYAGENFITCKSSFTRGFHALAI</sequence>
<gene>
    <name evidence="2" type="ORF">TKK_014754</name>
</gene>
<reference evidence="2 3" key="1">
    <citation type="journal article" date="2024" name="bioRxiv">
        <title>A reference genome for Trichogramma kaykai: A tiny desert-dwelling parasitoid wasp with competing sex-ratio distorters.</title>
        <authorList>
            <person name="Culotta J."/>
            <person name="Lindsey A.R."/>
        </authorList>
    </citation>
    <scope>NUCLEOTIDE SEQUENCE [LARGE SCALE GENOMIC DNA]</scope>
    <source>
        <strain evidence="2 3">KSX58</strain>
    </source>
</reference>
<keyword evidence="3" id="KW-1185">Reference proteome</keyword>
<organism evidence="2 3">
    <name type="scientific">Trichogramma kaykai</name>
    <dbReference type="NCBI Taxonomy" id="54128"/>
    <lineage>
        <taxon>Eukaryota</taxon>
        <taxon>Metazoa</taxon>
        <taxon>Ecdysozoa</taxon>
        <taxon>Arthropoda</taxon>
        <taxon>Hexapoda</taxon>
        <taxon>Insecta</taxon>
        <taxon>Pterygota</taxon>
        <taxon>Neoptera</taxon>
        <taxon>Endopterygota</taxon>
        <taxon>Hymenoptera</taxon>
        <taxon>Apocrita</taxon>
        <taxon>Proctotrupomorpha</taxon>
        <taxon>Chalcidoidea</taxon>
        <taxon>Trichogrammatidae</taxon>
        <taxon>Trichogramma</taxon>
    </lineage>
</organism>
<evidence type="ECO:0000313" key="2">
    <source>
        <dbReference type="EMBL" id="KAL3390619.1"/>
    </source>
</evidence>
<dbReference type="EMBL" id="JBJJXI010000117">
    <property type="protein sequence ID" value="KAL3390619.1"/>
    <property type="molecule type" value="Genomic_DNA"/>
</dbReference>
<protein>
    <submittedName>
        <fullName evidence="2">Uncharacterized protein</fullName>
    </submittedName>
</protein>
<feature type="region of interest" description="Disordered" evidence="1">
    <location>
        <begin position="16"/>
        <end position="53"/>
    </location>
</feature>
<feature type="compositionally biased region" description="Polar residues" evidence="1">
    <location>
        <begin position="38"/>
        <end position="50"/>
    </location>
</feature>